<name>A0A7C9J113_9ACTN</name>
<keyword evidence="2" id="KW-1185">Reference proteome</keyword>
<sequence length="194" mass="21417">MISDAELLATADALQAEGRKVLEALRLDVAFAGFGPAEPVGSVVSGLMVWRDLDVVFTAPHATTAGVLTALAGLPGLVAVDYRDERGDRRPTPNPVDERHYAVCRHQAPGGIWKVDLTVWLHAVDRPTRAEAERLAREVTPEQRLAILRLKHLWHTRPEYPDVVGGTDVYDAVMAHGVRAADEFDRYLAARQRR</sequence>
<proteinExistence type="predicted"/>
<protein>
    <submittedName>
        <fullName evidence="1">Uncharacterized protein</fullName>
    </submittedName>
</protein>
<organism evidence="1 2">
    <name type="scientific">Herbidospora solisilvae</name>
    <dbReference type="NCBI Taxonomy" id="2696284"/>
    <lineage>
        <taxon>Bacteria</taxon>
        <taxon>Bacillati</taxon>
        <taxon>Actinomycetota</taxon>
        <taxon>Actinomycetes</taxon>
        <taxon>Streptosporangiales</taxon>
        <taxon>Streptosporangiaceae</taxon>
        <taxon>Herbidospora</taxon>
    </lineage>
</organism>
<dbReference type="Proteomes" id="UP000479526">
    <property type="component" value="Unassembled WGS sequence"/>
</dbReference>
<accession>A0A7C9J113</accession>
<evidence type="ECO:0000313" key="2">
    <source>
        <dbReference type="Proteomes" id="UP000479526"/>
    </source>
</evidence>
<dbReference type="AlphaFoldDB" id="A0A7C9J113"/>
<dbReference type="RefSeq" id="WP_161478904.1">
    <property type="nucleotide sequence ID" value="NZ_WXEW01000002.1"/>
</dbReference>
<dbReference type="EMBL" id="WXEW01000002">
    <property type="protein sequence ID" value="NAS21442.1"/>
    <property type="molecule type" value="Genomic_DNA"/>
</dbReference>
<gene>
    <name evidence="1" type="ORF">GT755_07045</name>
</gene>
<comment type="caution">
    <text evidence="1">The sequence shown here is derived from an EMBL/GenBank/DDBJ whole genome shotgun (WGS) entry which is preliminary data.</text>
</comment>
<reference evidence="1 2" key="1">
    <citation type="submission" date="2020-01" db="EMBL/GenBank/DDBJ databases">
        <title>Herbidospora sp. NEAU-GS84 nov., a novel actinomycete isolated from soil.</title>
        <authorList>
            <person name="Han L."/>
        </authorList>
    </citation>
    <scope>NUCLEOTIDE SEQUENCE [LARGE SCALE GENOMIC DNA]</scope>
    <source>
        <strain evidence="1 2">NEAU-GS84</strain>
    </source>
</reference>
<evidence type="ECO:0000313" key="1">
    <source>
        <dbReference type="EMBL" id="NAS21442.1"/>
    </source>
</evidence>